<dbReference type="Proteomes" id="UP000019478">
    <property type="component" value="Unassembled WGS sequence"/>
</dbReference>
<dbReference type="Pfam" id="PF00324">
    <property type="entry name" value="AA_permease"/>
    <property type="match status" value="1"/>
</dbReference>
<organism evidence="10 11">
    <name type="scientific">Capronia epimyces CBS 606.96</name>
    <dbReference type="NCBI Taxonomy" id="1182542"/>
    <lineage>
        <taxon>Eukaryota</taxon>
        <taxon>Fungi</taxon>
        <taxon>Dikarya</taxon>
        <taxon>Ascomycota</taxon>
        <taxon>Pezizomycotina</taxon>
        <taxon>Eurotiomycetes</taxon>
        <taxon>Chaetothyriomycetidae</taxon>
        <taxon>Chaetothyriales</taxon>
        <taxon>Herpotrichiellaceae</taxon>
        <taxon>Capronia</taxon>
    </lineage>
</organism>
<feature type="transmembrane region" description="Helical" evidence="8">
    <location>
        <begin position="330"/>
        <end position="352"/>
    </location>
</feature>
<evidence type="ECO:0000256" key="8">
    <source>
        <dbReference type="SAM" id="Phobius"/>
    </source>
</evidence>
<evidence type="ECO:0000313" key="10">
    <source>
        <dbReference type="EMBL" id="EXJ78910.1"/>
    </source>
</evidence>
<keyword evidence="11" id="KW-1185">Reference proteome</keyword>
<evidence type="ECO:0000256" key="6">
    <source>
        <dbReference type="ARBA" id="ARBA00023136"/>
    </source>
</evidence>
<evidence type="ECO:0000256" key="4">
    <source>
        <dbReference type="ARBA" id="ARBA00022970"/>
    </source>
</evidence>
<feature type="transmembrane region" description="Helical" evidence="8">
    <location>
        <begin position="237"/>
        <end position="258"/>
    </location>
</feature>
<feature type="compositionally biased region" description="Basic and acidic residues" evidence="7">
    <location>
        <begin position="14"/>
        <end position="23"/>
    </location>
</feature>
<dbReference type="RefSeq" id="XP_007736698.1">
    <property type="nucleotide sequence ID" value="XM_007738508.1"/>
</dbReference>
<dbReference type="InterPro" id="IPR050524">
    <property type="entry name" value="APC_YAT"/>
</dbReference>
<feature type="domain" description="Amino acid permease/ SLC12A" evidence="9">
    <location>
        <begin position="46"/>
        <end position="508"/>
    </location>
</feature>
<dbReference type="HOGENOM" id="CLU_007946_12_1_1"/>
<evidence type="ECO:0000256" key="2">
    <source>
        <dbReference type="ARBA" id="ARBA00022448"/>
    </source>
</evidence>
<feature type="transmembrane region" description="Helical" evidence="8">
    <location>
        <begin position="484"/>
        <end position="502"/>
    </location>
</feature>
<evidence type="ECO:0000256" key="3">
    <source>
        <dbReference type="ARBA" id="ARBA00022692"/>
    </source>
</evidence>
<feature type="transmembrane region" description="Helical" evidence="8">
    <location>
        <begin position="155"/>
        <end position="177"/>
    </location>
</feature>
<dbReference type="InterPro" id="IPR004841">
    <property type="entry name" value="AA-permease/SLC12A_dom"/>
</dbReference>
<keyword evidence="4" id="KW-0029">Amino-acid transport</keyword>
<dbReference type="STRING" id="1182542.W9XNM5"/>
<dbReference type="PIRSF" id="PIRSF006060">
    <property type="entry name" value="AA_transporter"/>
    <property type="match status" value="1"/>
</dbReference>
<feature type="transmembrane region" description="Helical" evidence="8">
    <location>
        <begin position="373"/>
        <end position="394"/>
    </location>
</feature>
<evidence type="ECO:0000256" key="7">
    <source>
        <dbReference type="SAM" id="MobiDB-lite"/>
    </source>
</evidence>
<evidence type="ECO:0000256" key="1">
    <source>
        <dbReference type="ARBA" id="ARBA00004141"/>
    </source>
</evidence>
<dbReference type="eggNOG" id="KOG1286">
    <property type="taxonomic scope" value="Eukaryota"/>
</dbReference>
<evidence type="ECO:0000256" key="5">
    <source>
        <dbReference type="ARBA" id="ARBA00022989"/>
    </source>
</evidence>
<reference evidence="10 11" key="1">
    <citation type="submission" date="2013-03" db="EMBL/GenBank/DDBJ databases">
        <title>The Genome Sequence of Capronia epimyces CBS 606.96.</title>
        <authorList>
            <consortium name="The Broad Institute Genomics Platform"/>
            <person name="Cuomo C."/>
            <person name="de Hoog S."/>
            <person name="Gorbushina A."/>
            <person name="Walker B."/>
            <person name="Young S.K."/>
            <person name="Zeng Q."/>
            <person name="Gargeya S."/>
            <person name="Fitzgerald M."/>
            <person name="Haas B."/>
            <person name="Abouelleil A."/>
            <person name="Allen A.W."/>
            <person name="Alvarado L."/>
            <person name="Arachchi H.M."/>
            <person name="Berlin A.M."/>
            <person name="Chapman S.B."/>
            <person name="Gainer-Dewar J."/>
            <person name="Goldberg J."/>
            <person name="Griggs A."/>
            <person name="Gujja S."/>
            <person name="Hansen M."/>
            <person name="Howarth C."/>
            <person name="Imamovic A."/>
            <person name="Ireland A."/>
            <person name="Larimer J."/>
            <person name="McCowan C."/>
            <person name="Murphy C."/>
            <person name="Pearson M."/>
            <person name="Poon T.W."/>
            <person name="Priest M."/>
            <person name="Roberts A."/>
            <person name="Saif S."/>
            <person name="Shea T."/>
            <person name="Sisk P."/>
            <person name="Sykes S."/>
            <person name="Wortman J."/>
            <person name="Nusbaum C."/>
            <person name="Birren B."/>
        </authorList>
    </citation>
    <scope>NUCLEOTIDE SEQUENCE [LARGE SCALE GENOMIC DNA]</scope>
    <source>
        <strain evidence="10 11">CBS 606.96</strain>
    </source>
</reference>
<feature type="transmembrane region" description="Helical" evidence="8">
    <location>
        <begin position="127"/>
        <end position="149"/>
    </location>
</feature>
<dbReference type="AlphaFoldDB" id="W9XNM5"/>
<comment type="subcellular location">
    <subcellularLocation>
        <location evidence="1">Membrane</location>
        <topology evidence="1">Multi-pass membrane protein</topology>
    </subcellularLocation>
</comment>
<keyword evidence="5 8" id="KW-1133">Transmembrane helix</keyword>
<feature type="transmembrane region" description="Helical" evidence="8">
    <location>
        <begin position="400"/>
        <end position="427"/>
    </location>
</feature>
<dbReference type="FunFam" id="1.20.1740.10:FF:000006">
    <property type="entry name" value="General amino acid permease"/>
    <property type="match status" value="1"/>
</dbReference>
<feature type="region of interest" description="Disordered" evidence="7">
    <location>
        <begin position="1"/>
        <end position="26"/>
    </location>
</feature>
<keyword evidence="2" id="KW-0813">Transport</keyword>
<dbReference type="Gene3D" id="1.20.1740.10">
    <property type="entry name" value="Amino acid/polyamine transporter I"/>
    <property type="match status" value="1"/>
</dbReference>
<keyword evidence="6 8" id="KW-0472">Membrane</keyword>
<dbReference type="GeneID" id="19172498"/>
<accession>W9XNM5</accession>
<feature type="transmembrane region" description="Helical" evidence="8">
    <location>
        <begin position="49"/>
        <end position="68"/>
    </location>
</feature>
<dbReference type="GO" id="GO:0016020">
    <property type="term" value="C:membrane"/>
    <property type="evidence" value="ECO:0007669"/>
    <property type="project" value="UniProtKB-SubCell"/>
</dbReference>
<comment type="caution">
    <text evidence="10">The sequence shown here is derived from an EMBL/GenBank/DDBJ whole genome shotgun (WGS) entry which is preliminary data.</text>
</comment>
<dbReference type="GO" id="GO:0015171">
    <property type="term" value="F:amino acid transmembrane transporter activity"/>
    <property type="evidence" value="ECO:0007669"/>
    <property type="project" value="TreeGrafter"/>
</dbReference>
<sequence>MSGPGKEAMVEQTARSDDSRCADEEAGSVLRLPERETVRRDLRERHIQMISIAGMIGTGLFLGSGSAIARAGPVGALLGYVIMGFITAGIAYMSGELSAFQPVSGGFVRHATRMIDPAMGAATGWNFWYSMAITAPAEITAASALIQFWDTKTSPAVWISVFLVVIVVINFCGVRVYGESEVIFASLKILLIIGLIIAGLVVDLGGGPDHDRLGFRYWKNPGPFNAYLVEGNTGKFLGWWSTLITAAFSYANVQVVAIAGAETRDPRKNIPEAMKRTFLRVLVFYVLSIFIVGMIVPYNDPQLSVSSGTAAQSPFVIAFSRAGINVLPDIINAIVCTSAISSGSACVFIASRTLYGLSKEGQAHRIFQKTNRWGVPVFSLGLSCLFLPLAYLVLGTDASVVFGWFVNITTVAGLIGWAVICVTWLRFNRAFQVQGLSRQSLPYRSPLQPYTAWFCLVWVILIILFSGFAVFFPGNFSASSFLTAYVNIPIFIALFIFFRIYYRSRFLRAHEIDIKTELAYIAQEKEQQAELTEITPRSTWKRVLDRVL</sequence>
<feature type="transmembrane region" description="Helical" evidence="8">
    <location>
        <begin position="278"/>
        <end position="298"/>
    </location>
</feature>
<protein>
    <recommendedName>
        <fullName evidence="9">Amino acid permease/ SLC12A domain-containing protein</fullName>
    </recommendedName>
</protein>
<dbReference type="PANTHER" id="PTHR43341:SF39">
    <property type="entry name" value="AMINO ACID TRANSPORTER (EUROFUNG)-RELATED"/>
    <property type="match status" value="1"/>
</dbReference>
<name>W9XNM5_9EURO</name>
<dbReference type="OrthoDB" id="3900342at2759"/>
<feature type="transmembrane region" description="Helical" evidence="8">
    <location>
        <begin position="74"/>
        <end position="93"/>
    </location>
</feature>
<proteinExistence type="predicted"/>
<feature type="transmembrane region" description="Helical" evidence="8">
    <location>
        <begin position="447"/>
        <end position="472"/>
    </location>
</feature>
<dbReference type="EMBL" id="AMGY01000008">
    <property type="protein sequence ID" value="EXJ78910.1"/>
    <property type="molecule type" value="Genomic_DNA"/>
</dbReference>
<feature type="transmembrane region" description="Helical" evidence="8">
    <location>
        <begin position="189"/>
        <end position="207"/>
    </location>
</feature>
<dbReference type="PANTHER" id="PTHR43341">
    <property type="entry name" value="AMINO ACID PERMEASE"/>
    <property type="match status" value="1"/>
</dbReference>
<evidence type="ECO:0000313" key="11">
    <source>
        <dbReference type="Proteomes" id="UP000019478"/>
    </source>
</evidence>
<keyword evidence="3 8" id="KW-0812">Transmembrane</keyword>
<gene>
    <name evidence="10" type="ORF">A1O3_08410</name>
</gene>
<evidence type="ECO:0000259" key="9">
    <source>
        <dbReference type="Pfam" id="PF00324"/>
    </source>
</evidence>